<dbReference type="Pfam" id="PF01287">
    <property type="entry name" value="eIF-5a"/>
    <property type="match status" value="1"/>
</dbReference>
<evidence type="ECO:0000256" key="5">
    <source>
        <dbReference type="ARBA" id="ARBA00022884"/>
    </source>
</evidence>
<keyword evidence="6 8" id="KW-0648">Protein biosynthesis</keyword>
<dbReference type="PIRSF" id="PIRSF003025">
    <property type="entry name" value="eIF5A"/>
    <property type="match status" value="1"/>
</dbReference>
<evidence type="ECO:0000313" key="11">
    <source>
        <dbReference type="Proteomes" id="UP001214638"/>
    </source>
</evidence>
<dbReference type="FunFam" id="2.30.30.30:FF:000007">
    <property type="entry name" value="Eukaryotic translation initiation factor 5A"/>
    <property type="match status" value="1"/>
</dbReference>
<evidence type="ECO:0000256" key="2">
    <source>
        <dbReference type="ARBA" id="ARBA00006016"/>
    </source>
</evidence>
<dbReference type="Proteomes" id="UP001214638">
    <property type="component" value="Unassembled WGS sequence"/>
</dbReference>
<dbReference type="GO" id="GO:0003746">
    <property type="term" value="F:translation elongation factor activity"/>
    <property type="evidence" value="ECO:0007669"/>
    <property type="project" value="UniProtKB-UniRule"/>
</dbReference>
<dbReference type="InterPro" id="IPR020189">
    <property type="entry name" value="IF5A_C"/>
</dbReference>
<keyword evidence="4 10" id="KW-0251">Elongation factor</keyword>
<dbReference type="GO" id="GO:0005737">
    <property type="term" value="C:cytoplasm"/>
    <property type="evidence" value="ECO:0007669"/>
    <property type="project" value="UniProtKB-SubCell"/>
</dbReference>
<dbReference type="RefSeq" id="XP_067803651.1">
    <property type="nucleotide sequence ID" value="XM_067947087.1"/>
</dbReference>
<evidence type="ECO:0000256" key="3">
    <source>
        <dbReference type="ARBA" id="ARBA00022490"/>
    </source>
</evidence>
<dbReference type="InterPro" id="IPR014722">
    <property type="entry name" value="Rib_uL2_dom2"/>
</dbReference>
<dbReference type="KEGG" id="bdw:94336356"/>
<dbReference type="GeneID" id="94336356"/>
<dbReference type="EMBL" id="JALLKP010000002">
    <property type="protein sequence ID" value="KAK2196809.1"/>
    <property type="molecule type" value="Genomic_DNA"/>
</dbReference>
<gene>
    <name evidence="10" type="ORF">BdWA1_002058</name>
</gene>
<dbReference type="SUPFAM" id="SSF50249">
    <property type="entry name" value="Nucleic acid-binding proteins"/>
    <property type="match status" value="1"/>
</dbReference>
<sequence length="160" mass="17321">MYDDQFEGGDAEASHTIPMQAGSIKMHSFVMIKGHPCKVVGYSTSKTGKHGHAKANITGIDIFTGKKYEDICPTSHNMDVPHVKRTEIQLIGIEDDGFVTLLNPDGTCKTDLQLPKDNEGNPDEVAKQIQNLVDAGKEVLVTVLTAVGQEKIIGCKELAT</sequence>
<comment type="PTM">
    <text evidence="8">eIF-5A seems to be the only eukaryotic protein to have a hypusine residue which is a post-translational modification of a lysine by the addition of a butylamino group.</text>
</comment>
<dbReference type="SMART" id="SM01376">
    <property type="entry name" value="eIF-5a"/>
    <property type="match status" value="1"/>
</dbReference>
<comment type="caution">
    <text evidence="10">The sequence shown here is derived from an EMBL/GenBank/DDBJ whole genome shotgun (WGS) entry which is preliminary data.</text>
</comment>
<dbReference type="GO" id="GO:0043022">
    <property type="term" value="F:ribosome binding"/>
    <property type="evidence" value="ECO:0007669"/>
    <property type="project" value="UniProtKB-UniRule"/>
</dbReference>
<evidence type="ECO:0000256" key="1">
    <source>
        <dbReference type="ARBA" id="ARBA00004496"/>
    </source>
</evidence>
<evidence type="ECO:0000259" key="9">
    <source>
        <dbReference type="SMART" id="SM01376"/>
    </source>
</evidence>
<dbReference type="GO" id="GO:0045901">
    <property type="term" value="P:positive regulation of translational elongation"/>
    <property type="evidence" value="ECO:0007669"/>
    <property type="project" value="UniProtKB-UniRule"/>
</dbReference>
<dbReference type="InterPro" id="IPR019769">
    <property type="entry name" value="Trans_elong_IF5A_hypusine_site"/>
</dbReference>
<dbReference type="AlphaFoldDB" id="A0AAD9UPE9"/>
<dbReference type="CDD" id="cd04468">
    <property type="entry name" value="S1_eIF5A"/>
    <property type="match status" value="1"/>
</dbReference>
<dbReference type="InterPro" id="IPR048670">
    <property type="entry name" value="IF5A-like_N"/>
</dbReference>
<dbReference type="InterPro" id="IPR008991">
    <property type="entry name" value="Translation_prot_SH3-like_sf"/>
</dbReference>
<evidence type="ECO:0000256" key="8">
    <source>
        <dbReference type="RuleBase" id="RU362005"/>
    </source>
</evidence>
<dbReference type="Gene3D" id="2.30.30.30">
    <property type="match status" value="1"/>
</dbReference>
<dbReference type="PROSITE" id="PS00302">
    <property type="entry name" value="IF5A_HYPUSINE"/>
    <property type="match status" value="1"/>
</dbReference>
<keyword evidence="7 8" id="KW-0385">Hypusine</keyword>
<dbReference type="InterPro" id="IPR012340">
    <property type="entry name" value="NA-bd_OB-fold"/>
</dbReference>
<dbReference type="Pfam" id="PF21485">
    <property type="entry name" value="IF5A-like_N"/>
    <property type="match status" value="1"/>
</dbReference>
<accession>A0AAD9UPE9</accession>
<comment type="function">
    <text evidence="8">Translation factor that promotes translation elongation and termination, particularly upon ribosome stalling at specific amino acid sequence contexts. Binds between the exit (E) and peptidyl (P) site of the ribosome and promotes rescue of stalled ribosome: specifically required for efficient translation of polyproline-containing peptides as well as other motifs that stall the ribosome. Acts as ribosome quality control (RQC) cofactor by joining the RQC complex to facilitate peptidyl transfer during CAT tailing step.</text>
</comment>
<name>A0AAD9UPE9_9APIC</name>
<dbReference type="GO" id="GO:0003723">
    <property type="term" value="F:RNA binding"/>
    <property type="evidence" value="ECO:0007669"/>
    <property type="project" value="UniProtKB-KW"/>
</dbReference>
<protein>
    <recommendedName>
        <fullName evidence="8">Eukaryotic translation initiation factor 5A</fullName>
        <shortName evidence="8">eIF-5A</shortName>
    </recommendedName>
</protein>
<evidence type="ECO:0000256" key="6">
    <source>
        <dbReference type="ARBA" id="ARBA00022917"/>
    </source>
</evidence>
<dbReference type="FunFam" id="2.40.50.140:FF:000034">
    <property type="entry name" value="Eukaryotic translation initiation factor 5A"/>
    <property type="match status" value="1"/>
</dbReference>
<dbReference type="InterPro" id="IPR001884">
    <property type="entry name" value="IF5A-like"/>
</dbReference>
<keyword evidence="3" id="KW-0963">Cytoplasm</keyword>
<proteinExistence type="inferred from homology"/>
<dbReference type="Gene3D" id="2.40.50.140">
    <property type="entry name" value="Nucleic acid-binding proteins"/>
    <property type="match status" value="1"/>
</dbReference>
<comment type="similarity">
    <text evidence="2 8">Belongs to the eIF-5A family.</text>
</comment>
<keyword evidence="5" id="KW-0694">RNA-binding</keyword>
<dbReference type="GO" id="GO:0045905">
    <property type="term" value="P:positive regulation of translational termination"/>
    <property type="evidence" value="ECO:0007669"/>
    <property type="project" value="UniProtKB-UniRule"/>
</dbReference>
<dbReference type="PANTHER" id="PTHR11673">
    <property type="entry name" value="TRANSLATION INITIATION FACTOR 5A FAMILY MEMBER"/>
    <property type="match status" value="1"/>
</dbReference>
<feature type="domain" description="Translation initiation factor 5A C-terminal" evidence="9">
    <location>
        <begin position="82"/>
        <end position="156"/>
    </location>
</feature>
<evidence type="ECO:0000313" key="10">
    <source>
        <dbReference type="EMBL" id="KAK2196809.1"/>
    </source>
</evidence>
<dbReference type="SUPFAM" id="SSF50104">
    <property type="entry name" value="Translation proteins SH3-like domain"/>
    <property type="match status" value="1"/>
</dbReference>
<dbReference type="NCBIfam" id="TIGR00037">
    <property type="entry name" value="eIF_5A"/>
    <property type="match status" value="1"/>
</dbReference>
<organism evidence="10 11">
    <name type="scientific">Babesia duncani</name>
    <dbReference type="NCBI Taxonomy" id="323732"/>
    <lineage>
        <taxon>Eukaryota</taxon>
        <taxon>Sar</taxon>
        <taxon>Alveolata</taxon>
        <taxon>Apicomplexa</taxon>
        <taxon>Aconoidasida</taxon>
        <taxon>Piroplasmida</taxon>
        <taxon>Babesiidae</taxon>
        <taxon>Babesia</taxon>
    </lineage>
</organism>
<evidence type="ECO:0000256" key="4">
    <source>
        <dbReference type="ARBA" id="ARBA00022768"/>
    </source>
</evidence>
<comment type="subcellular location">
    <subcellularLocation>
        <location evidence="1">Cytoplasm</location>
    </subcellularLocation>
</comment>
<reference evidence="10" key="1">
    <citation type="journal article" date="2023" name="Nat. Microbiol.">
        <title>Babesia duncani multi-omics identifies virulence factors and drug targets.</title>
        <authorList>
            <person name="Singh P."/>
            <person name="Lonardi S."/>
            <person name="Liang Q."/>
            <person name="Vydyam P."/>
            <person name="Khabirova E."/>
            <person name="Fang T."/>
            <person name="Gihaz S."/>
            <person name="Thekkiniath J."/>
            <person name="Munshi M."/>
            <person name="Abel S."/>
            <person name="Ciampossin L."/>
            <person name="Batugedara G."/>
            <person name="Gupta M."/>
            <person name="Lu X.M."/>
            <person name="Lenz T."/>
            <person name="Chakravarty S."/>
            <person name="Cornillot E."/>
            <person name="Hu Y."/>
            <person name="Ma W."/>
            <person name="Gonzalez L.M."/>
            <person name="Sanchez S."/>
            <person name="Estrada K."/>
            <person name="Sanchez-Flores A."/>
            <person name="Montero E."/>
            <person name="Harb O.S."/>
            <person name="Le Roch K.G."/>
            <person name="Mamoun C.B."/>
        </authorList>
    </citation>
    <scope>NUCLEOTIDE SEQUENCE</scope>
    <source>
        <strain evidence="10">WA1</strain>
    </source>
</reference>
<keyword evidence="11" id="KW-1185">Reference proteome</keyword>
<evidence type="ECO:0000256" key="7">
    <source>
        <dbReference type="ARBA" id="ARBA00023071"/>
    </source>
</evidence>